<accession>A0ABV1KJ14</accession>
<sequence>MAMPSARYRRERVPMWVRALGATVDRIDRDLAALRSPGSTD</sequence>
<dbReference type="RefSeq" id="WP_349300996.1">
    <property type="nucleotide sequence ID" value="NZ_JBEDNQ010000012.1"/>
</dbReference>
<dbReference type="Proteomes" id="UP001494902">
    <property type="component" value="Unassembled WGS sequence"/>
</dbReference>
<gene>
    <name evidence="1" type="ORF">WIS52_25910</name>
</gene>
<protein>
    <submittedName>
        <fullName evidence="1">Uncharacterized protein</fullName>
    </submittedName>
</protein>
<organism evidence="1 2">
    <name type="scientific">Pseudonocardia nematodicida</name>
    <dbReference type="NCBI Taxonomy" id="1206997"/>
    <lineage>
        <taxon>Bacteria</taxon>
        <taxon>Bacillati</taxon>
        <taxon>Actinomycetota</taxon>
        <taxon>Actinomycetes</taxon>
        <taxon>Pseudonocardiales</taxon>
        <taxon>Pseudonocardiaceae</taxon>
        <taxon>Pseudonocardia</taxon>
    </lineage>
</organism>
<comment type="caution">
    <text evidence="1">The sequence shown here is derived from an EMBL/GenBank/DDBJ whole genome shotgun (WGS) entry which is preliminary data.</text>
</comment>
<evidence type="ECO:0000313" key="2">
    <source>
        <dbReference type="Proteomes" id="UP001494902"/>
    </source>
</evidence>
<evidence type="ECO:0000313" key="1">
    <source>
        <dbReference type="EMBL" id="MEQ3553924.1"/>
    </source>
</evidence>
<keyword evidence="2" id="KW-1185">Reference proteome</keyword>
<reference evidence="1 2" key="1">
    <citation type="submission" date="2024-03" db="EMBL/GenBank/DDBJ databases">
        <title>Draft genome sequence of Pseudonocardia nematodicida JCM 31783.</title>
        <authorList>
            <person name="Butdee W."/>
            <person name="Duangmal K."/>
        </authorList>
    </citation>
    <scope>NUCLEOTIDE SEQUENCE [LARGE SCALE GENOMIC DNA]</scope>
    <source>
        <strain evidence="1 2">JCM 31783</strain>
    </source>
</reference>
<dbReference type="EMBL" id="JBEDNQ010000012">
    <property type="protein sequence ID" value="MEQ3553924.1"/>
    <property type="molecule type" value="Genomic_DNA"/>
</dbReference>
<name>A0ABV1KJ14_9PSEU</name>
<proteinExistence type="predicted"/>